<dbReference type="Proteomes" id="UP001628179">
    <property type="component" value="Unassembled WGS sequence"/>
</dbReference>
<reference evidence="1 2" key="1">
    <citation type="submission" date="2024-09" db="EMBL/GenBank/DDBJ databases">
        <title>Itraconazole resistance in Madurella fahalii resulting from another homologue of gene encoding cytochrome P450 14-alpha sterol demethylase (CYP51).</title>
        <authorList>
            <person name="Yoshioka I."/>
            <person name="Fahal A.H."/>
            <person name="Kaneko S."/>
            <person name="Yaguchi T."/>
        </authorList>
    </citation>
    <scope>NUCLEOTIDE SEQUENCE [LARGE SCALE GENOMIC DNA]</scope>
    <source>
        <strain evidence="1 2">IFM 68171</strain>
    </source>
</reference>
<comment type="caution">
    <text evidence="1">The sequence shown here is derived from an EMBL/GenBank/DDBJ whole genome shotgun (WGS) entry which is preliminary data.</text>
</comment>
<evidence type="ECO:0000313" key="2">
    <source>
        <dbReference type="Proteomes" id="UP001628179"/>
    </source>
</evidence>
<dbReference type="GeneID" id="98170787"/>
<gene>
    <name evidence="1" type="ORF">MFIFM68171_00042</name>
</gene>
<dbReference type="RefSeq" id="XP_070911565.1">
    <property type="nucleotide sequence ID" value="XM_071055464.1"/>
</dbReference>
<protein>
    <submittedName>
        <fullName evidence="1">CRAL-TRIO domain-containing protein</fullName>
    </submittedName>
</protein>
<evidence type="ECO:0000313" key="1">
    <source>
        <dbReference type="EMBL" id="GAB1309832.1"/>
    </source>
</evidence>
<sequence length="112" mass="12376">MPDWPFSRVTTELLAILRDRYPSGLTTSNPRAPITTIPAGDRDVKMAYALPKNPNDLSEGWKNLKTQTTDTVADKEVTDMCALAFALLDPDMDESDAEFDVECPMLGGEEQP</sequence>
<accession>A0ABQ0FWE3</accession>
<proteinExistence type="predicted"/>
<dbReference type="EMBL" id="BAAFSV010000001">
    <property type="protein sequence ID" value="GAB1309832.1"/>
    <property type="molecule type" value="Genomic_DNA"/>
</dbReference>
<keyword evidence="2" id="KW-1185">Reference proteome</keyword>
<organism evidence="1 2">
    <name type="scientific">Madurella fahalii</name>
    <dbReference type="NCBI Taxonomy" id="1157608"/>
    <lineage>
        <taxon>Eukaryota</taxon>
        <taxon>Fungi</taxon>
        <taxon>Dikarya</taxon>
        <taxon>Ascomycota</taxon>
        <taxon>Pezizomycotina</taxon>
        <taxon>Sordariomycetes</taxon>
        <taxon>Sordariomycetidae</taxon>
        <taxon>Sordariales</taxon>
        <taxon>Sordariales incertae sedis</taxon>
        <taxon>Madurella</taxon>
    </lineage>
</organism>
<name>A0ABQ0FWE3_9PEZI</name>